<keyword evidence="4" id="KW-0503">Monooxygenase</keyword>
<dbReference type="PANTHER" id="PTHR32332">
    <property type="entry name" value="2-NITROPROPANE DIOXYGENASE"/>
    <property type="match status" value="1"/>
</dbReference>
<dbReference type="Proteomes" id="UP000675940">
    <property type="component" value="Unassembled WGS sequence"/>
</dbReference>
<evidence type="ECO:0000256" key="2">
    <source>
        <dbReference type="ARBA" id="ARBA00022643"/>
    </source>
</evidence>
<dbReference type="InterPro" id="IPR013785">
    <property type="entry name" value="Aldolase_TIM"/>
</dbReference>
<evidence type="ECO:0000256" key="1">
    <source>
        <dbReference type="ARBA" id="ARBA00022630"/>
    </source>
</evidence>
<protein>
    <submittedName>
        <fullName evidence="4">Nitronate monooxygenase</fullName>
    </submittedName>
</protein>
<proteinExistence type="predicted"/>
<sequence length="329" mass="34671">MILQTRFTQDWGLRLPVVAGGLQWLANADYVAAAANAGVLPFLTAASLPDEATLRAEIRRTQQLTDRPFGLNVSMLPKLVAGDRAEAVLKIAIDEGLKIVETSGRSPEAYVPMLRNAGVTVLHKVPSVRYAVSAQRAGVDMVSIVGAECGGHPGLDLVGSLVNMALAERRLTIPFLIGGGVATGGQIVAAIANGAEGVVIGTRFLAADETPAHAAYKQAIVNATERDTALTMASVRNTIRTLRNATTDAVARLEATKPDITYEDLRPLVAGAIGREAYRTGDTSRGMLSAGQALGLVAETAPFARIVAQLEEEAERALARLNRLTGDSR</sequence>
<dbReference type="Pfam" id="PF03060">
    <property type="entry name" value="NMO"/>
    <property type="match status" value="1"/>
</dbReference>
<evidence type="ECO:0000256" key="3">
    <source>
        <dbReference type="ARBA" id="ARBA00023002"/>
    </source>
</evidence>
<dbReference type="RefSeq" id="WP_209359998.1">
    <property type="nucleotide sequence ID" value="NZ_JAGISH010000003.1"/>
</dbReference>
<reference evidence="4" key="1">
    <citation type="submission" date="2021-03" db="EMBL/GenBank/DDBJ databases">
        <title>Sagittula salina sp. nov. strain M10.9X isolated from the marine waste.</title>
        <authorList>
            <person name="Satari L."/>
            <person name="Molina-Menor E."/>
            <person name="Vidal-Verdu A."/>
            <person name="Pascual J."/>
            <person name="Pereto J."/>
            <person name="Porcar M."/>
        </authorList>
    </citation>
    <scope>NUCLEOTIDE SEQUENCE</scope>
    <source>
        <strain evidence="4">M10.9X</strain>
    </source>
</reference>
<keyword evidence="5" id="KW-1185">Reference proteome</keyword>
<dbReference type="AlphaFoldDB" id="A0A940MP16"/>
<gene>
    <name evidence="4" type="ORF">J5474_06455</name>
</gene>
<dbReference type="SUPFAM" id="SSF51412">
    <property type="entry name" value="Inosine monophosphate dehydrogenase (IMPDH)"/>
    <property type="match status" value="1"/>
</dbReference>
<keyword evidence="3" id="KW-0560">Oxidoreductase</keyword>
<keyword evidence="1" id="KW-0285">Flavoprotein</keyword>
<organism evidence="4 5">
    <name type="scientific">Sagittula salina</name>
    <dbReference type="NCBI Taxonomy" id="2820268"/>
    <lineage>
        <taxon>Bacteria</taxon>
        <taxon>Pseudomonadati</taxon>
        <taxon>Pseudomonadota</taxon>
        <taxon>Alphaproteobacteria</taxon>
        <taxon>Rhodobacterales</taxon>
        <taxon>Roseobacteraceae</taxon>
        <taxon>Sagittula</taxon>
    </lineage>
</organism>
<dbReference type="GO" id="GO:0018580">
    <property type="term" value="F:nitronate monooxygenase activity"/>
    <property type="evidence" value="ECO:0007669"/>
    <property type="project" value="InterPro"/>
</dbReference>
<dbReference type="Gene3D" id="3.20.20.70">
    <property type="entry name" value="Aldolase class I"/>
    <property type="match status" value="1"/>
</dbReference>
<dbReference type="CDD" id="cd04730">
    <property type="entry name" value="NPD_like"/>
    <property type="match status" value="1"/>
</dbReference>
<evidence type="ECO:0000313" key="4">
    <source>
        <dbReference type="EMBL" id="MBP0482131.1"/>
    </source>
</evidence>
<name>A0A940MP16_9RHOB</name>
<comment type="caution">
    <text evidence="4">The sequence shown here is derived from an EMBL/GenBank/DDBJ whole genome shotgun (WGS) entry which is preliminary data.</text>
</comment>
<evidence type="ECO:0000313" key="5">
    <source>
        <dbReference type="Proteomes" id="UP000675940"/>
    </source>
</evidence>
<dbReference type="EMBL" id="JAGISH010000003">
    <property type="protein sequence ID" value="MBP0482131.1"/>
    <property type="molecule type" value="Genomic_DNA"/>
</dbReference>
<dbReference type="PANTHER" id="PTHR32332:SF20">
    <property type="entry name" value="2-NITROPROPANE DIOXYGENASE-LIKE PROTEIN"/>
    <property type="match status" value="1"/>
</dbReference>
<dbReference type="InterPro" id="IPR004136">
    <property type="entry name" value="NMO"/>
</dbReference>
<keyword evidence="2" id="KW-0288">FMN</keyword>
<accession>A0A940MP16</accession>